<organism evidence="1 2">
    <name type="scientific">Hymenobacter fodinae</name>
    <dbReference type="NCBI Taxonomy" id="2510796"/>
    <lineage>
        <taxon>Bacteria</taxon>
        <taxon>Pseudomonadati</taxon>
        <taxon>Bacteroidota</taxon>
        <taxon>Cytophagia</taxon>
        <taxon>Cytophagales</taxon>
        <taxon>Hymenobacteraceae</taxon>
        <taxon>Hymenobacter</taxon>
    </lineage>
</organism>
<keyword evidence="2" id="KW-1185">Reference proteome</keyword>
<evidence type="ECO:0000313" key="1">
    <source>
        <dbReference type="EMBL" id="TGE06578.1"/>
    </source>
</evidence>
<gene>
    <name evidence="1" type="ORF">EU556_17250</name>
</gene>
<evidence type="ECO:0000313" key="2">
    <source>
        <dbReference type="Proteomes" id="UP000298337"/>
    </source>
</evidence>
<dbReference type="AlphaFoldDB" id="A0A4Z0P7D1"/>
<dbReference type="Proteomes" id="UP000298337">
    <property type="component" value="Unassembled WGS sequence"/>
</dbReference>
<protein>
    <submittedName>
        <fullName evidence="1">Uncharacterized protein</fullName>
    </submittedName>
</protein>
<reference evidence="1 2" key="1">
    <citation type="submission" date="2019-04" db="EMBL/GenBank/DDBJ databases">
        <authorList>
            <person name="Feng G."/>
            <person name="Zhang J."/>
            <person name="Zhu H."/>
        </authorList>
    </citation>
    <scope>NUCLEOTIDE SEQUENCE [LARGE SCALE GENOMIC DNA]</scope>
    <source>
        <strain evidence="1 2">92R-1</strain>
    </source>
</reference>
<comment type="caution">
    <text evidence="1">The sequence shown here is derived from an EMBL/GenBank/DDBJ whole genome shotgun (WGS) entry which is preliminary data.</text>
</comment>
<proteinExistence type="predicted"/>
<accession>A0A4Z0P7D1</accession>
<dbReference type="EMBL" id="SRLA01000003">
    <property type="protein sequence ID" value="TGE06578.1"/>
    <property type="molecule type" value="Genomic_DNA"/>
</dbReference>
<name>A0A4Z0P7D1_9BACT</name>
<sequence length="157" mass="18402">MKFEYRFLSEFMTEFLVKCPNCDSKGVVATSFKDTWQASFICITCSSHRLWSGNSSSFVTAHSNYDQYDGILSGPAVDCFFRYPLWYQAEYKGNVLYAYNLVHLNWLRLYLEAKLRERVQTLNGWSNQSLQSRIPQWMLIAKNRAAIIKKIKALERK</sequence>